<sequence>MLFYTFTVTTLTTPTSTPDKELVDFDVSLDLHIPFSSAQADLLGEFRRALKNQPFPANISQYLEVTKLFFTTACSPNSTSGLLCNCEDDFAWPCDKCNNSNSCNDVSSKTCTCIYGLPSDNKFCQPITNDSICPTVTP</sequence>
<dbReference type="EMBL" id="JAHRIQ010094933">
    <property type="protein sequence ID" value="MEQ2252386.1"/>
    <property type="molecule type" value="Genomic_DNA"/>
</dbReference>
<evidence type="ECO:0000313" key="3">
    <source>
        <dbReference type="Proteomes" id="UP001482620"/>
    </source>
</evidence>
<dbReference type="Proteomes" id="UP001482620">
    <property type="component" value="Unassembled WGS sequence"/>
</dbReference>
<feature type="non-terminal residue" evidence="2">
    <location>
        <position position="138"/>
    </location>
</feature>
<gene>
    <name evidence="2" type="ORF">ILYODFUR_021248</name>
</gene>
<evidence type="ECO:0000313" key="2">
    <source>
        <dbReference type="EMBL" id="MEQ2252386.1"/>
    </source>
</evidence>
<proteinExistence type="predicted"/>
<reference evidence="2 3" key="1">
    <citation type="submission" date="2021-06" db="EMBL/GenBank/DDBJ databases">
        <authorList>
            <person name="Palmer J.M."/>
        </authorList>
    </citation>
    <scope>NUCLEOTIDE SEQUENCE [LARGE SCALE GENOMIC DNA]</scope>
    <source>
        <strain evidence="3">if_2019</strain>
        <tissue evidence="2">Muscle</tissue>
    </source>
</reference>
<feature type="domain" description="ADGRF3/5-like N-terminal" evidence="1">
    <location>
        <begin position="71"/>
        <end position="127"/>
    </location>
</feature>
<comment type="caution">
    <text evidence="2">The sequence shown here is derived from an EMBL/GenBank/DDBJ whole genome shotgun (WGS) entry which is preliminary data.</text>
</comment>
<dbReference type="Pfam" id="PF25387">
    <property type="entry name" value="ADGRF3_N"/>
    <property type="match status" value="1"/>
</dbReference>
<accession>A0ABV0V5K8</accession>
<name>A0ABV0V5K8_9TELE</name>
<dbReference type="InterPro" id="IPR057400">
    <property type="entry name" value="ADGRF3/5_N"/>
</dbReference>
<keyword evidence="3" id="KW-1185">Reference proteome</keyword>
<evidence type="ECO:0000259" key="1">
    <source>
        <dbReference type="Pfam" id="PF25387"/>
    </source>
</evidence>
<protein>
    <recommendedName>
        <fullName evidence="1">ADGRF3/5-like N-terminal domain-containing protein</fullName>
    </recommendedName>
</protein>
<organism evidence="2 3">
    <name type="scientific">Ilyodon furcidens</name>
    <name type="common">goldbreast splitfin</name>
    <dbReference type="NCBI Taxonomy" id="33524"/>
    <lineage>
        <taxon>Eukaryota</taxon>
        <taxon>Metazoa</taxon>
        <taxon>Chordata</taxon>
        <taxon>Craniata</taxon>
        <taxon>Vertebrata</taxon>
        <taxon>Euteleostomi</taxon>
        <taxon>Actinopterygii</taxon>
        <taxon>Neopterygii</taxon>
        <taxon>Teleostei</taxon>
        <taxon>Neoteleostei</taxon>
        <taxon>Acanthomorphata</taxon>
        <taxon>Ovalentaria</taxon>
        <taxon>Atherinomorphae</taxon>
        <taxon>Cyprinodontiformes</taxon>
        <taxon>Goodeidae</taxon>
        <taxon>Ilyodon</taxon>
    </lineage>
</organism>